<feature type="compositionally biased region" description="Polar residues" evidence="14">
    <location>
        <begin position="722"/>
        <end position="752"/>
    </location>
</feature>
<evidence type="ECO:0000256" key="14">
    <source>
        <dbReference type="SAM" id="MobiDB-lite"/>
    </source>
</evidence>
<dbReference type="NCBIfam" id="TIGR01167">
    <property type="entry name" value="LPXTG_anchor"/>
    <property type="match status" value="1"/>
</dbReference>
<evidence type="ECO:0000256" key="1">
    <source>
        <dbReference type="ARBA" id="ARBA00000527"/>
    </source>
</evidence>
<dbReference type="PROSITE" id="PS00786">
    <property type="entry name" value="5_NUCLEOTIDASE_2"/>
    <property type="match status" value="1"/>
</dbReference>
<keyword evidence="13" id="KW-0511">Multifunctional enzyme</keyword>
<keyword evidence="9 16" id="KW-0732">Signal</keyword>
<dbReference type="InterPro" id="IPR019931">
    <property type="entry name" value="LPXTG_anchor"/>
</dbReference>
<organism evidence="18 19">
    <name type="scientific">Bacillus thuringiensis serovar navarrensis</name>
    <dbReference type="NCBI Taxonomy" id="339658"/>
    <lineage>
        <taxon>Bacteria</taxon>
        <taxon>Bacillati</taxon>
        <taxon>Bacillota</taxon>
        <taxon>Bacilli</taxon>
        <taxon>Bacillales</taxon>
        <taxon>Bacillaceae</taxon>
        <taxon>Bacillus</taxon>
        <taxon>Bacillus cereus group</taxon>
    </lineage>
</organism>
<dbReference type="InterPro" id="IPR041827">
    <property type="entry name" value="CpdB_N"/>
</dbReference>
<dbReference type="GO" id="GO:0009166">
    <property type="term" value="P:nucleotide catabolic process"/>
    <property type="evidence" value="ECO:0007669"/>
    <property type="project" value="InterPro"/>
</dbReference>
<feature type="signal peptide" evidence="16">
    <location>
        <begin position="1"/>
        <end position="29"/>
    </location>
</feature>
<evidence type="ECO:0000256" key="12">
    <source>
        <dbReference type="ARBA" id="ARBA00023088"/>
    </source>
</evidence>
<dbReference type="InterPro" id="IPR004843">
    <property type="entry name" value="Calcineurin-like_PHP"/>
</dbReference>
<keyword evidence="8" id="KW-0479">Metal-binding</keyword>
<dbReference type="GO" id="GO:0008254">
    <property type="term" value="F:3'-nucleotidase activity"/>
    <property type="evidence" value="ECO:0007669"/>
    <property type="project" value="UniProtKB-EC"/>
</dbReference>
<protein>
    <submittedName>
        <fullName evidence="18">2',3'-cyclic-nucleotide 2'-phosphodiesterase</fullName>
    </submittedName>
</protein>
<dbReference type="Gene3D" id="3.60.21.10">
    <property type="match status" value="1"/>
</dbReference>
<feature type="transmembrane region" description="Helical" evidence="15">
    <location>
        <begin position="767"/>
        <end position="786"/>
    </location>
</feature>
<feature type="compositionally biased region" description="Basic and acidic residues" evidence="14">
    <location>
        <begin position="657"/>
        <end position="666"/>
    </location>
</feature>
<dbReference type="NCBIfam" id="NF006933">
    <property type="entry name" value="PRK09418.1"/>
    <property type="match status" value="1"/>
</dbReference>
<evidence type="ECO:0000256" key="3">
    <source>
        <dbReference type="ARBA" id="ARBA00001968"/>
    </source>
</evidence>
<keyword evidence="6" id="KW-0134">Cell wall</keyword>
<dbReference type="Pfam" id="PF00746">
    <property type="entry name" value="Gram_pos_anchor"/>
    <property type="match status" value="1"/>
</dbReference>
<reference evidence="18 19" key="1">
    <citation type="submission" date="2016-10" db="EMBL/GenBank/DDBJ databases">
        <title>Comparative genomics of Bacillus thuringiensis reveals a path to pathogens against multiple invertebrate hosts.</title>
        <authorList>
            <person name="Zheng J."/>
            <person name="Gao Q."/>
            <person name="Liu H."/>
            <person name="Peng D."/>
            <person name="Ruan L."/>
            <person name="Sun M."/>
        </authorList>
    </citation>
    <scope>NUCLEOTIDE SEQUENCE [LARGE SCALE GENOMIC DNA]</scope>
    <source>
        <strain evidence="18">BGSC 4BM1</strain>
    </source>
</reference>
<dbReference type="AlphaFoldDB" id="A0A243A4A2"/>
<comment type="subcellular location">
    <subcellularLocation>
        <location evidence="4">Secreted</location>
        <location evidence="4">Cell wall</location>
        <topology evidence="4">Peptidoglycan-anchor</topology>
    </subcellularLocation>
</comment>
<dbReference type="EMBL" id="NFDG01000128">
    <property type="protein sequence ID" value="OTY12065.1"/>
    <property type="molecule type" value="Genomic_DNA"/>
</dbReference>
<comment type="similarity">
    <text evidence="5">Belongs to the 5'-nucleotidase family.</text>
</comment>
<evidence type="ECO:0000256" key="15">
    <source>
        <dbReference type="SAM" id="Phobius"/>
    </source>
</evidence>
<feature type="compositionally biased region" description="Low complexity" evidence="14">
    <location>
        <begin position="667"/>
        <end position="704"/>
    </location>
</feature>
<evidence type="ECO:0000256" key="13">
    <source>
        <dbReference type="ARBA" id="ARBA00023268"/>
    </source>
</evidence>
<evidence type="ECO:0000256" key="6">
    <source>
        <dbReference type="ARBA" id="ARBA00022512"/>
    </source>
</evidence>
<comment type="catalytic activity">
    <reaction evidence="1">
        <text>a ribonucleoside 3'-phosphate + H2O = a ribonucleoside + phosphate</text>
        <dbReference type="Rhea" id="RHEA:10144"/>
        <dbReference type="ChEBI" id="CHEBI:13197"/>
        <dbReference type="ChEBI" id="CHEBI:15377"/>
        <dbReference type="ChEBI" id="CHEBI:18254"/>
        <dbReference type="ChEBI" id="CHEBI:43474"/>
        <dbReference type="EC" id="3.1.3.6"/>
    </reaction>
</comment>
<name>A0A243A4A2_BACTU</name>
<evidence type="ECO:0000313" key="19">
    <source>
        <dbReference type="Proteomes" id="UP000194860"/>
    </source>
</evidence>
<dbReference type="SUPFAM" id="SSF56300">
    <property type="entry name" value="Metallo-dependent phosphatases"/>
    <property type="match status" value="1"/>
</dbReference>
<dbReference type="InterPro" id="IPR008334">
    <property type="entry name" value="5'-Nucleotdase_C"/>
</dbReference>
<comment type="catalytic activity">
    <reaction evidence="2">
        <text>a nucleoside 2',3'-cyclic phosphate + H2O = a nucleoside 3'-phosphate + H(+)</text>
        <dbReference type="Rhea" id="RHEA:19621"/>
        <dbReference type="ChEBI" id="CHEBI:15377"/>
        <dbReference type="ChEBI" id="CHEBI:15378"/>
        <dbReference type="ChEBI" id="CHEBI:66949"/>
        <dbReference type="ChEBI" id="CHEBI:66954"/>
        <dbReference type="EC" id="3.1.4.16"/>
    </reaction>
</comment>
<dbReference type="Gene3D" id="3.90.780.10">
    <property type="entry name" value="5'-Nucleotidase, C-terminal domain"/>
    <property type="match status" value="1"/>
</dbReference>
<dbReference type="Pfam" id="PF00149">
    <property type="entry name" value="Metallophos"/>
    <property type="match status" value="1"/>
</dbReference>
<keyword evidence="11" id="KW-0378">Hydrolase</keyword>
<dbReference type="Proteomes" id="UP000194860">
    <property type="component" value="Unassembled WGS sequence"/>
</dbReference>
<keyword evidence="12" id="KW-0572">Peptidoglycan-anchor</keyword>
<dbReference type="Pfam" id="PF02872">
    <property type="entry name" value="5_nucleotid_C"/>
    <property type="match status" value="1"/>
</dbReference>
<keyword evidence="15" id="KW-0472">Membrane</keyword>
<dbReference type="SUPFAM" id="SSF55816">
    <property type="entry name" value="5'-nucleotidase (syn. UDP-sugar hydrolase), C-terminal domain"/>
    <property type="match status" value="1"/>
</dbReference>
<feature type="region of interest" description="Disordered" evidence="14">
    <location>
        <begin position="657"/>
        <end position="766"/>
    </location>
</feature>
<feature type="chain" id="PRO_5012015045" evidence="16">
    <location>
        <begin position="30"/>
        <end position="793"/>
    </location>
</feature>
<gene>
    <name evidence="18" type="ORF">BK732_25625</name>
</gene>
<feature type="domain" description="Gram-positive cocci surface proteins LPxTG" evidence="17">
    <location>
        <begin position="760"/>
        <end position="793"/>
    </location>
</feature>
<evidence type="ECO:0000256" key="4">
    <source>
        <dbReference type="ARBA" id="ARBA00004168"/>
    </source>
</evidence>
<sequence length="793" mass="86978">MKKSKKMLAGATLAIGVIAPQVLPTTAHAEEKAGENTVNLRILETSDIHVNLMNYDYYQTKTDNKVGLVQTATLVNKAREEAKNSVLFDDGDALQGTPLGDYVANKIKDQEKENSVDPNYVHPLYRVMNLMKYDVISLGNHEFNYGLEYLKKVIKKTDFPVINSNVYIDDHDGNDENDKHYFDKPYHIFEKEVVDESGQKQKVKIGVMGFVPPQVMNWDKANLEGKVKAKDIVQTAKKLVPEMKAQGADIIVALAHSGVDKSGYNEGMENASFYLATEVPGVDAVLMGHSHTEVKDVFNGVPVVMPGVFGSNLGIIDMQLKKVNGKWEVQKDQSKPQLRPIADSKGNPLVQSDQKLVNEIKDDHQATIDYVNTAVGKTTAPINSYFSLVQDDPSVQLVTNAQKWYVEKLFAENGQYSKYKGIPVLSAGAPFKAGGRNGATYYTDIPAGTLAIKNVADLYVYPNTLYAVKVNGAQVKEWLEMSAGQFNQIDSKKTEEQPLVNIGYPTYNFDILDGLKYEIDVTQPAKYDKDGKVVNENTNRIVNMTYEGKPVADNQEFIVATNNYRGSSQTFPGVSKGEVVYQSQDETRQIIVKYMQETPIIDPAADQNWTFKPIVADKLNTTFDSSPNAQNHIKKDGKISYVGPSENEFAKYAIDITKKNDDKETGGENPTTPPTGEGNNGENPTTPPTGEGNNGENPTIPPTGEGNNGENPTTPPTGEGNNGNEPKQDGNNTGSGQTTTDNQNSKETTTVSENKEVRDLPKTGTSVASTIGAGLAFVGAGLLMLFRRKKANR</sequence>
<dbReference type="RefSeq" id="WP_088034348.1">
    <property type="nucleotide sequence ID" value="NZ_NFDG01000128.1"/>
</dbReference>
<evidence type="ECO:0000256" key="5">
    <source>
        <dbReference type="ARBA" id="ARBA00006654"/>
    </source>
</evidence>
<dbReference type="PANTHER" id="PTHR11575">
    <property type="entry name" value="5'-NUCLEOTIDASE-RELATED"/>
    <property type="match status" value="1"/>
</dbReference>
<dbReference type="InterPro" id="IPR036907">
    <property type="entry name" value="5'-Nucleotdase_C_sf"/>
</dbReference>
<dbReference type="GO" id="GO:0030288">
    <property type="term" value="C:outer membrane-bounded periplasmic space"/>
    <property type="evidence" value="ECO:0007669"/>
    <property type="project" value="TreeGrafter"/>
</dbReference>
<dbReference type="PANTHER" id="PTHR11575:SF6">
    <property type="entry name" value="2',3'-CYCLIC-NUCLEOTIDE 2'-PHOSPHODIESTERASE_3'-NUCLEOTIDASE"/>
    <property type="match status" value="1"/>
</dbReference>
<evidence type="ECO:0000256" key="11">
    <source>
        <dbReference type="ARBA" id="ARBA00022801"/>
    </source>
</evidence>
<keyword evidence="15" id="KW-1133">Transmembrane helix</keyword>
<evidence type="ECO:0000256" key="7">
    <source>
        <dbReference type="ARBA" id="ARBA00022525"/>
    </source>
</evidence>
<dbReference type="GO" id="GO:0008663">
    <property type="term" value="F:2',3'-cyclic-nucleotide 2'-phosphodiesterase activity"/>
    <property type="evidence" value="ECO:0007669"/>
    <property type="project" value="UniProtKB-EC"/>
</dbReference>
<dbReference type="InterPro" id="IPR006146">
    <property type="entry name" value="5'-Nucleotdase_CS"/>
</dbReference>
<evidence type="ECO:0000313" key="18">
    <source>
        <dbReference type="EMBL" id="OTY12065.1"/>
    </source>
</evidence>
<dbReference type="InterPro" id="IPR029052">
    <property type="entry name" value="Metallo-depent_PP-like"/>
</dbReference>
<evidence type="ECO:0000256" key="8">
    <source>
        <dbReference type="ARBA" id="ARBA00022723"/>
    </source>
</evidence>
<comment type="caution">
    <text evidence="18">The sequence shown here is derived from an EMBL/GenBank/DDBJ whole genome shotgun (WGS) entry which is preliminary data.</text>
</comment>
<dbReference type="GO" id="GO:0046872">
    <property type="term" value="F:metal ion binding"/>
    <property type="evidence" value="ECO:0007669"/>
    <property type="project" value="UniProtKB-KW"/>
</dbReference>
<keyword evidence="15" id="KW-0812">Transmembrane</keyword>
<accession>A0A243A4A2</accession>
<dbReference type="PROSITE" id="PS50847">
    <property type="entry name" value="GRAM_POS_ANCHORING"/>
    <property type="match status" value="1"/>
</dbReference>
<dbReference type="InterPro" id="IPR006179">
    <property type="entry name" value="5_nucleotidase/apyrase"/>
</dbReference>
<dbReference type="PRINTS" id="PR01607">
    <property type="entry name" value="APYRASEFAMLY"/>
</dbReference>
<evidence type="ECO:0000256" key="10">
    <source>
        <dbReference type="ARBA" id="ARBA00022741"/>
    </source>
</evidence>
<keyword evidence="7" id="KW-0964">Secreted</keyword>
<comment type="cofactor">
    <cofactor evidence="3">
        <name>a divalent metal cation</name>
        <dbReference type="ChEBI" id="CHEBI:60240"/>
    </cofactor>
</comment>
<evidence type="ECO:0000256" key="16">
    <source>
        <dbReference type="SAM" id="SignalP"/>
    </source>
</evidence>
<dbReference type="NCBIfam" id="NF006938">
    <property type="entry name" value="PRK09420.1"/>
    <property type="match status" value="1"/>
</dbReference>
<evidence type="ECO:0000256" key="9">
    <source>
        <dbReference type="ARBA" id="ARBA00022729"/>
    </source>
</evidence>
<evidence type="ECO:0000256" key="2">
    <source>
        <dbReference type="ARBA" id="ARBA00001730"/>
    </source>
</evidence>
<dbReference type="CDD" id="cd07410">
    <property type="entry name" value="MPP_CpdB_N"/>
    <property type="match status" value="1"/>
</dbReference>
<dbReference type="GO" id="GO:0000166">
    <property type="term" value="F:nucleotide binding"/>
    <property type="evidence" value="ECO:0007669"/>
    <property type="project" value="UniProtKB-KW"/>
</dbReference>
<keyword evidence="10" id="KW-0547">Nucleotide-binding</keyword>
<evidence type="ECO:0000259" key="17">
    <source>
        <dbReference type="PROSITE" id="PS50847"/>
    </source>
</evidence>
<proteinExistence type="inferred from homology"/>